<dbReference type="RefSeq" id="WP_081992477.1">
    <property type="nucleotide sequence ID" value="NZ_CP009962.1"/>
</dbReference>
<comment type="subcellular location">
    <subcellularLocation>
        <location evidence="11">Cell membrane</location>
        <topology evidence="11">Single-pass membrane protein</topology>
    </subcellularLocation>
</comment>
<dbReference type="PANTHER" id="PTHR30042">
    <property type="entry name" value="POTASSIUM-TRANSPORTING ATPASE C CHAIN"/>
    <property type="match status" value="1"/>
</dbReference>
<evidence type="ECO:0000256" key="5">
    <source>
        <dbReference type="ARBA" id="ARBA00022741"/>
    </source>
</evidence>
<dbReference type="GO" id="GO:0016787">
    <property type="term" value="F:hydrolase activity"/>
    <property type="evidence" value="ECO:0007669"/>
    <property type="project" value="UniProtKB-KW"/>
</dbReference>
<keyword evidence="13" id="KW-1185">Reference proteome</keyword>
<keyword evidence="9 11" id="KW-0406">Ion transport</keyword>
<comment type="function">
    <text evidence="11">Part of the high-affinity ATP-driven potassium transport (or Kdp) system, which catalyzes the hydrolysis of ATP coupled with the electrogenic transport of potassium into the cytoplasm. This subunit acts as a catalytic chaperone that increases the ATP-binding affinity of the ATP-hydrolyzing subunit KdpB by the formation of a transient KdpB/KdpC/ATP ternary complex.</text>
</comment>
<name>A0A0A1FCX2_9BURK</name>
<comment type="subunit">
    <text evidence="11">The system is composed of three essential subunits: KdpA, KdpB and KdpC.</text>
</comment>
<proteinExistence type="inferred from homology"/>
<keyword evidence="5 11" id="KW-0547">Nucleotide-binding</keyword>
<reference evidence="13" key="1">
    <citation type="journal article" date="2014" name="Soil Biol. Biochem.">
        <title>Structure and function of bacterial communities in ageing soils: Insights from the Mendocino ecological staircase.</title>
        <authorList>
            <person name="Uroz S."/>
            <person name="Tech J.J."/>
            <person name="Sawaya N.A."/>
            <person name="Frey-Klett P."/>
            <person name="Leveau J.H.J."/>
        </authorList>
    </citation>
    <scope>NUCLEOTIDE SEQUENCE [LARGE SCALE GENOMIC DNA]</scope>
    <source>
        <strain evidence="13">Cal35</strain>
    </source>
</reference>
<accession>A0A0A1FCX2</accession>
<dbReference type="HAMAP" id="MF_00276">
    <property type="entry name" value="KdpC"/>
    <property type="match status" value="1"/>
</dbReference>
<protein>
    <recommendedName>
        <fullName evidence="11">Potassium-transporting ATPase KdpC subunit</fullName>
    </recommendedName>
    <alternativeName>
        <fullName evidence="11">ATP phosphohydrolase [potassium-transporting] C chain</fullName>
    </alternativeName>
    <alternativeName>
        <fullName evidence="11">Potassium-binding and translocating subunit C</fullName>
    </alternativeName>
    <alternativeName>
        <fullName evidence="11">Potassium-translocating ATPase C chain</fullName>
    </alternativeName>
</protein>
<keyword evidence="3 11" id="KW-0633">Potassium transport</keyword>
<evidence type="ECO:0000256" key="6">
    <source>
        <dbReference type="ARBA" id="ARBA00022840"/>
    </source>
</evidence>
<dbReference type="EMBL" id="CP009962">
    <property type="protein sequence ID" value="AIY42603.1"/>
    <property type="molecule type" value="Genomic_DNA"/>
</dbReference>
<comment type="similarity">
    <text evidence="11">Belongs to the KdpC family.</text>
</comment>
<dbReference type="GO" id="GO:0005886">
    <property type="term" value="C:plasma membrane"/>
    <property type="evidence" value="ECO:0007669"/>
    <property type="project" value="UniProtKB-SubCell"/>
</dbReference>
<keyword evidence="1 11" id="KW-0813">Transport</keyword>
<dbReference type="Proteomes" id="UP000030302">
    <property type="component" value="Chromosome"/>
</dbReference>
<dbReference type="PANTHER" id="PTHR30042:SF2">
    <property type="entry name" value="POTASSIUM-TRANSPORTING ATPASE KDPC SUBUNIT"/>
    <property type="match status" value="1"/>
</dbReference>
<dbReference type="AlphaFoldDB" id="A0A0A1FCX2"/>
<dbReference type="NCBIfam" id="TIGR00681">
    <property type="entry name" value="kdpC"/>
    <property type="match status" value="1"/>
</dbReference>
<evidence type="ECO:0000313" key="12">
    <source>
        <dbReference type="EMBL" id="AIY42603.1"/>
    </source>
</evidence>
<evidence type="ECO:0000256" key="10">
    <source>
        <dbReference type="ARBA" id="ARBA00023136"/>
    </source>
</evidence>
<gene>
    <name evidence="11" type="primary">kdpC</name>
    <name evidence="12" type="ORF">LT85_3445</name>
</gene>
<keyword evidence="6 11" id="KW-0067">ATP-binding</keyword>
<dbReference type="GO" id="GO:0008556">
    <property type="term" value="F:P-type potassium transmembrane transporter activity"/>
    <property type="evidence" value="ECO:0007669"/>
    <property type="project" value="InterPro"/>
</dbReference>
<evidence type="ECO:0000313" key="13">
    <source>
        <dbReference type="Proteomes" id="UP000030302"/>
    </source>
</evidence>
<keyword evidence="8 11" id="KW-1133">Transmembrane helix</keyword>
<keyword evidence="7 11" id="KW-0630">Potassium</keyword>
<dbReference type="HOGENOM" id="CLU_077094_2_0_4"/>
<keyword evidence="10 11" id="KW-0472">Membrane</keyword>
<evidence type="ECO:0000256" key="2">
    <source>
        <dbReference type="ARBA" id="ARBA00022475"/>
    </source>
</evidence>
<keyword evidence="4 11" id="KW-0812">Transmembrane</keyword>
<evidence type="ECO:0000256" key="4">
    <source>
        <dbReference type="ARBA" id="ARBA00022692"/>
    </source>
</evidence>
<dbReference type="InterPro" id="IPR003820">
    <property type="entry name" value="KdpC"/>
</dbReference>
<keyword evidence="12" id="KW-0378">Hydrolase</keyword>
<evidence type="ECO:0000256" key="1">
    <source>
        <dbReference type="ARBA" id="ARBA00022448"/>
    </source>
</evidence>
<dbReference type="PIRSF" id="PIRSF001296">
    <property type="entry name" value="K_ATPase_KdpC"/>
    <property type="match status" value="1"/>
</dbReference>
<dbReference type="NCBIfam" id="NF001454">
    <property type="entry name" value="PRK00315.1"/>
    <property type="match status" value="1"/>
</dbReference>
<dbReference type="GO" id="GO:0005524">
    <property type="term" value="F:ATP binding"/>
    <property type="evidence" value="ECO:0007669"/>
    <property type="project" value="UniProtKB-UniRule"/>
</dbReference>
<feature type="transmembrane region" description="Helical" evidence="11">
    <location>
        <begin position="33"/>
        <end position="55"/>
    </location>
</feature>
<dbReference type="OrthoDB" id="9788285at2"/>
<evidence type="ECO:0000256" key="8">
    <source>
        <dbReference type="ARBA" id="ARBA00022989"/>
    </source>
</evidence>
<organism evidence="12 13">
    <name type="scientific">Collimonas arenae</name>
    <dbReference type="NCBI Taxonomy" id="279058"/>
    <lineage>
        <taxon>Bacteria</taxon>
        <taxon>Pseudomonadati</taxon>
        <taxon>Pseudomonadota</taxon>
        <taxon>Betaproteobacteria</taxon>
        <taxon>Burkholderiales</taxon>
        <taxon>Oxalobacteraceae</taxon>
        <taxon>Collimonas</taxon>
    </lineage>
</organism>
<sequence>MKTALSSTKSTTSATLPPAKLAVNSKATVQGGILRPALVLFVGLTVLCGVIYPLAVTGIGKVAFPDQAAGSLIMYNGTLIGSRLIGQEFSAPNYFWGRLSATSPQPYNSQASGGSNFGPSNPALLDAVKGRIDALKAADPTNTLPIPVDLVTASGSGLDPEISLAAANYQAGRVARERKLDVDTVHSLITSLQKMPSLGFLGEPRVNVLALNLALDRQHPAAN</sequence>
<evidence type="ECO:0000256" key="3">
    <source>
        <dbReference type="ARBA" id="ARBA00022538"/>
    </source>
</evidence>
<dbReference type="Pfam" id="PF02669">
    <property type="entry name" value="KdpC"/>
    <property type="match status" value="1"/>
</dbReference>
<evidence type="ECO:0000256" key="11">
    <source>
        <dbReference type="HAMAP-Rule" id="MF_00276"/>
    </source>
</evidence>
<keyword evidence="2 11" id="KW-1003">Cell membrane</keyword>
<dbReference type="STRING" id="279058.LT85_3445"/>
<evidence type="ECO:0000256" key="7">
    <source>
        <dbReference type="ARBA" id="ARBA00022958"/>
    </source>
</evidence>
<dbReference type="KEGG" id="care:LT85_3445"/>
<evidence type="ECO:0000256" key="9">
    <source>
        <dbReference type="ARBA" id="ARBA00023065"/>
    </source>
</evidence>